<protein>
    <recommendedName>
        <fullName evidence="5">Growth-regulating factor</fullName>
    </recommendedName>
</protein>
<dbReference type="Pfam" id="PF08880">
    <property type="entry name" value="QLQ"/>
    <property type="match status" value="1"/>
</dbReference>
<evidence type="ECO:0000313" key="10">
    <source>
        <dbReference type="Proteomes" id="UP000230069"/>
    </source>
</evidence>
<feature type="compositionally biased region" description="Polar residues" evidence="6">
    <location>
        <begin position="355"/>
        <end position="380"/>
    </location>
</feature>
<dbReference type="PANTHER" id="PTHR31602:SF46">
    <property type="entry name" value="GROWTH-REGULATING FACTOR 6"/>
    <property type="match status" value="1"/>
</dbReference>
<dbReference type="Pfam" id="PF08879">
    <property type="entry name" value="WRC"/>
    <property type="match status" value="1"/>
</dbReference>
<dbReference type="InterPro" id="IPR014977">
    <property type="entry name" value="WRC_dom"/>
</dbReference>
<name>A0A2G5CA01_AQUCA</name>
<reference evidence="9 10" key="1">
    <citation type="submission" date="2017-09" db="EMBL/GenBank/DDBJ databases">
        <title>WGS assembly of Aquilegia coerulea Goldsmith.</title>
        <authorList>
            <person name="Hodges S."/>
            <person name="Kramer E."/>
            <person name="Nordborg M."/>
            <person name="Tomkins J."/>
            <person name="Borevitz J."/>
            <person name="Derieg N."/>
            <person name="Yan J."/>
            <person name="Mihaltcheva S."/>
            <person name="Hayes R.D."/>
            <person name="Rokhsar D."/>
        </authorList>
    </citation>
    <scope>NUCLEOTIDE SEQUENCE [LARGE SCALE GENOMIC DNA]</scope>
    <source>
        <strain evidence="10">cv. Goldsmith</strain>
    </source>
</reference>
<feature type="short sequence motif" description="Bipartite nuclear localization signal" evidence="4">
    <location>
        <begin position="105"/>
        <end position="112"/>
    </location>
</feature>
<organism evidence="9 10">
    <name type="scientific">Aquilegia coerulea</name>
    <name type="common">Rocky mountain columbine</name>
    <dbReference type="NCBI Taxonomy" id="218851"/>
    <lineage>
        <taxon>Eukaryota</taxon>
        <taxon>Viridiplantae</taxon>
        <taxon>Streptophyta</taxon>
        <taxon>Embryophyta</taxon>
        <taxon>Tracheophyta</taxon>
        <taxon>Spermatophyta</taxon>
        <taxon>Magnoliopsida</taxon>
        <taxon>Ranunculales</taxon>
        <taxon>Ranunculaceae</taxon>
        <taxon>Thalictroideae</taxon>
        <taxon>Aquilegia</taxon>
    </lineage>
</organism>
<dbReference type="STRING" id="218851.A0A2G5CA01"/>
<evidence type="ECO:0000256" key="4">
    <source>
        <dbReference type="PROSITE-ProRule" id="PRU01002"/>
    </source>
</evidence>
<dbReference type="FunCoup" id="A0A2G5CA01">
    <property type="interactions" value="7"/>
</dbReference>
<evidence type="ECO:0000256" key="1">
    <source>
        <dbReference type="ARBA" id="ARBA00004123"/>
    </source>
</evidence>
<evidence type="ECO:0000256" key="2">
    <source>
        <dbReference type="ARBA" id="ARBA00008122"/>
    </source>
</evidence>
<feature type="compositionally biased region" description="Basic and acidic residues" evidence="6">
    <location>
        <begin position="320"/>
        <end position="354"/>
    </location>
</feature>
<keyword evidence="10" id="KW-1185">Reference proteome</keyword>
<dbReference type="OrthoDB" id="1927209at2759"/>
<comment type="similarity">
    <text evidence="2 5">Belongs to the GRF family.</text>
</comment>
<comment type="subcellular location">
    <subcellularLocation>
        <location evidence="1 4 5">Nucleus</location>
    </subcellularLocation>
</comment>
<keyword evidence="5" id="KW-0010">Activator</keyword>
<feature type="region of interest" description="Disordered" evidence="6">
    <location>
        <begin position="99"/>
        <end position="198"/>
    </location>
</feature>
<evidence type="ECO:0000256" key="6">
    <source>
        <dbReference type="SAM" id="MobiDB-lite"/>
    </source>
</evidence>
<evidence type="ECO:0000256" key="5">
    <source>
        <dbReference type="RuleBase" id="RU367127"/>
    </source>
</evidence>
<dbReference type="InterPro" id="IPR031137">
    <property type="entry name" value="GRF"/>
</dbReference>
<dbReference type="GO" id="GO:0006351">
    <property type="term" value="P:DNA-templated transcription"/>
    <property type="evidence" value="ECO:0007669"/>
    <property type="project" value="UniProtKB-UniRule"/>
</dbReference>
<comment type="function">
    <text evidence="5">Transcription activator.</text>
</comment>
<feature type="domain" description="WRC" evidence="8">
    <location>
        <begin position="72"/>
        <end position="116"/>
    </location>
</feature>
<feature type="compositionally biased region" description="Low complexity" evidence="6">
    <location>
        <begin position="117"/>
        <end position="155"/>
    </location>
</feature>
<dbReference type="InterPro" id="IPR014978">
    <property type="entry name" value="Gln-Leu-Gln_QLQ"/>
</dbReference>
<keyword evidence="3 4" id="KW-0539">Nucleus</keyword>
<gene>
    <name evidence="9" type="ORF">AQUCO_07600086v1</name>
</gene>
<dbReference type="GO" id="GO:0032502">
    <property type="term" value="P:developmental process"/>
    <property type="evidence" value="ECO:0007669"/>
    <property type="project" value="InterPro"/>
</dbReference>
<proteinExistence type="inferred from homology"/>
<dbReference type="EMBL" id="KZ305093">
    <property type="protein sequence ID" value="PIA27676.1"/>
    <property type="molecule type" value="Genomic_DNA"/>
</dbReference>
<feature type="short sequence motif" description="Bipartite nuclear localization signal" evidence="4">
    <location>
        <begin position="77"/>
        <end position="87"/>
    </location>
</feature>
<dbReference type="AlphaFoldDB" id="A0A2G5CA01"/>
<dbReference type="PANTHER" id="PTHR31602">
    <property type="entry name" value="GROWTH-REGULATING FACTOR 5"/>
    <property type="match status" value="1"/>
</dbReference>
<evidence type="ECO:0000313" key="9">
    <source>
        <dbReference type="EMBL" id="PIA27677.1"/>
    </source>
</evidence>
<dbReference type="GO" id="GO:0005634">
    <property type="term" value="C:nucleus"/>
    <property type="evidence" value="ECO:0007669"/>
    <property type="project" value="UniProtKB-SubCell"/>
</dbReference>
<evidence type="ECO:0000256" key="3">
    <source>
        <dbReference type="ARBA" id="ARBA00023242"/>
    </source>
</evidence>
<dbReference type="PROSITE" id="PS51667">
    <property type="entry name" value="WRC"/>
    <property type="match status" value="1"/>
</dbReference>
<evidence type="ECO:0000259" key="8">
    <source>
        <dbReference type="PROSITE" id="PS51667"/>
    </source>
</evidence>
<dbReference type="PROSITE" id="PS51666">
    <property type="entry name" value="QLQ"/>
    <property type="match status" value="1"/>
</dbReference>
<evidence type="ECO:0000259" key="7">
    <source>
        <dbReference type="PROSITE" id="PS51666"/>
    </source>
</evidence>
<dbReference type="GO" id="GO:0005524">
    <property type="term" value="F:ATP binding"/>
    <property type="evidence" value="ECO:0007669"/>
    <property type="project" value="UniProtKB-UniRule"/>
</dbReference>
<feature type="compositionally biased region" description="Basic residues" evidence="6">
    <location>
        <begin position="102"/>
        <end position="111"/>
    </location>
</feature>
<dbReference type="GO" id="GO:0006355">
    <property type="term" value="P:regulation of DNA-templated transcription"/>
    <property type="evidence" value="ECO:0007669"/>
    <property type="project" value="InterPro"/>
</dbReference>
<feature type="region of interest" description="Disordered" evidence="6">
    <location>
        <begin position="315"/>
        <end position="380"/>
    </location>
</feature>
<keyword evidence="5" id="KW-0804">Transcription</keyword>
<accession>A0A2G5CA01</accession>
<feature type="compositionally biased region" description="Polar residues" evidence="6">
    <location>
        <begin position="175"/>
        <end position="187"/>
    </location>
</feature>
<feature type="domain" description="QLQ" evidence="7">
    <location>
        <begin position="10"/>
        <end position="45"/>
    </location>
</feature>
<dbReference type="SMART" id="SM00951">
    <property type="entry name" value="QLQ"/>
    <property type="match status" value="1"/>
</dbReference>
<dbReference type="EMBL" id="KZ305093">
    <property type="protein sequence ID" value="PIA27677.1"/>
    <property type="molecule type" value="Genomic_DNA"/>
</dbReference>
<keyword evidence="5" id="KW-0805">Transcription regulation</keyword>
<sequence length="380" mass="43870">MMMSARNRNPFTVTQWQELEHQALIYKYMASGMPIPPDLIFPIKRSLDSSRFFPHQPMDWGCFQMGYGRKVDPEPGRCRRTDGKKWRCSKEAYPDSKYCERHMHRGRNRSRKPVEVNTTSNSSLPLSSFTSRTPSSTITSNTNPSSYSLSSSLTSDKSQQEHHHPYHNTPLHSFLNPSRTSCSSPRTHNIDFSPHSNNNANLVLDSGSYSNSYEDHRNRYVHGLKEEVDERAFFSEASGTLRSVPESTLKDPWRLTPLRMSSSTHNQPKDGNFSDLQRGYSQFQLQHKQQQQQQEEEQHCFILGTDFKSDRFMKTSTTTTEKEESQQPLRHFFDEWPPKSKDSWLGLEEDRSDQGSHSTTQLSISIPMSSHEFSVSNSRT</sequence>
<comment type="domain">
    <text evidence="5">The QLQ domain and WRC domain may be involved in protein-protein interaction and DNA-binding, respectively.</text>
</comment>
<dbReference type="Proteomes" id="UP000230069">
    <property type="component" value="Unassembled WGS sequence"/>
</dbReference>